<sequence length="499" mass="53502">MTGFFSPALLRMAQPHLAWVVEQTTFFDETVPFDQFEVDLAQETAWRGGRRLRVGLLGSYAEDGTWLWGWANPAFEGRPVVADTLRLRETGERHAVPELAEGLVDLNHLPDPRLASDHMSLIAMGLLGGRGGIVFNHAGRARTFLTVTDPGIPWAPPRTATAEQFLRLGAMLVPGPEILEGRGYAASVVDGYAEHHGLHVERSAGRNTLELPSGNRVTVALDDSDNVESVFVTGPGGAAPVEEPAHRVPAATEDAAGAGSFQRIPQGVLAHVMPRVGATLRREAALEEYLKDLGWTAGSEPEWDSASGVLRYPGCVELEARELGRFTPGRGLWEWAASEGASVLRSAAREGGAADLDADSADLSAHHLPGSVAQVLSRTAADIDGAGAWTVVGTPDGQQVHLAVTDTRIPVPGTDPRVTSQDLEGAADLTHPLVPEEGRREAMRAMVLGYFDRHGVRPMDVFGPDELGGLMGLHAVRVRFARDGSLNRVDWGLAHETMS</sequence>
<name>A0ABX8C2Z2_9ACTN</name>
<gene>
    <name evidence="1" type="ORF">KGD83_19325</name>
</gene>
<dbReference type="RefSeq" id="WP_212640519.1">
    <property type="nucleotide sequence ID" value="NZ_CP074132.1"/>
</dbReference>
<protein>
    <submittedName>
        <fullName evidence="1">Uncharacterized protein</fullName>
    </submittedName>
</protein>
<dbReference type="Proteomes" id="UP000678016">
    <property type="component" value="Chromosome"/>
</dbReference>
<keyword evidence="2" id="KW-1185">Reference proteome</keyword>
<dbReference type="EMBL" id="CP074132">
    <property type="protein sequence ID" value="QUX27456.1"/>
    <property type="molecule type" value="Genomic_DNA"/>
</dbReference>
<proteinExistence type="predicted"/>
<dbReference type="Pfam" id="PF21813">
    <property type="entry name" value="DUF6882"/>
    <property type="match status" value="1"/>
</dbReference>
<reference evidence="2" key="1">
    <citation type="submission" date="2021-05" db="EMBL/GenBank/DDBJ databases">
        <title>Direct Submission.</title>
        <authorList>
            <person name="Li K."/>
            <person name="Gao J."/>
        </authorList>
    </citation>
    <scope>NUCLEOTIDE SEQUENCE [LARGE SCALE GENOMIC DNA]</scope>
    <source>
        <strain evidence="2">HDS12</strain>
    </source>
</reference>
<accession>A0ABX8C2Z2</accession>
<organism evidence="1 2">
    <name type="scientific">Nocardiopsis akebiae</name>
    <dbReference type="NCBI Taxonomy" id="2831968"/>
    <lineage>
        <taxon>Bacteria</taxon>
        <taxon>Bacillati</taxon>
        <taxon>Actinomycetota</taxon>
        <taxon>Actinomycetes</taxon>
        <taxon>Streptosporangiales</taxon>
        <taxon>Nocardiopsidaceae</taxon>
        <taxon>Nocardiopsis</taxon>
    </lineage>
</organism>
<evidence type="ECO:0000313" key="2">
    <source>
        <dbReference type="Proteomes" id="UP000678016"/>
    </source>
</evidence>
<evidence type="ECO:0000313" key="1">
    <source>
        <dbReference type="EMBL" id="QUX27456.1"/>
    </source>
</evidence>
<dbReference type="InterPro" id="IPR049249">
    <property type="entry name" value="DUF6882"/>
</dbReference>